<accession>A0A8J1TT70</accession>
<proteinExistence type="predicted"/>
<dbReference type="OrthoDB" id="10031171at2759"/>
<sequence>MGNKDKKANQSTSKPKSSILGSFVRKLGGSSSPKDTTQLTSTLSMEAAHGKDNLIASGISESVQVHEDMLDLIEKLPPRSKKAVQYLLESIIYDAPDDKHDTNTAGISLGFPLGTDEQKMINALETEVTSAKEHNAMLQERFNKVTKEKEKYEERVNDLEAEVEGLKQLRDSLQEKIESEVTDKENIQTQLSKKEEIWSDENSENSHNIMLKEQYIVELQRQITDLKDKIKNLESTGDRTRRVSDKLNEDINAKIKELDQKEKEIKALEREKQDISTRLDRVFNDLKKQEELNRSQTAKHQTELNRYNNNEKALSQVQKELSESRNSTCALKEKYSILEKEHAKLSNDLKTLDNKYKAQDETILKLKNENVELRRKTEKMLKSSGGNILDGLVSSVESSIKDEMQTRQIEVHQVPPEQKDVPTVLFCLKSSRLGVDVAKALKQVQGHGTVLLVVVHHQASHVNSPTPSKHILPEATRNQVRDITDIVFWNGAFYSCDFNTSAIETFVNYLTSDCIKEV</sequence>
<feature type="coiled-coil region" evidence="1">
    <location>
        <begin position="121"/>
        <end position="383"/>
    </location>
</feature>
<keyword evidence="1" id="KW-0175">Coiled coil</keyword>
<name>A0A8J1TT70_OWEFU</name>
<dbReference type="PANTHER" id="PTHR45615">
    <property type="entry name" value="MYOSIN HEAVY CHAIN, NON-MUSCLE"/>
    <property type="match status" value="1"/>
</dbReference>
<evidence type="ECO:0000256" key="1">
    <source>
        <dbReference type="SAM" id="Coils"/>
    </source>
</evidence>
<feature type="region of interest" description="Disordered" evidence="2">
    <location>
        <begin position="1"/>
        <end position="38"/>
    </location>
</feature>
<dbReference type="PANTHER" id="PTHR45615:SF53">
    <property type="entry name" value="MYOSIN HEAVY CHAIN"/>
    <property type="match status" value="1"/>
</dbReference>
<protein>
    <submittedName>
        <fullName evidence="3">Uncharacterized protein</fullName>
    </submittedName>
</protein>
<organism evidence="3 4">
    <name type="scientific">Owenia fusiformis</name>
    <name type="common">Polychaete worm</name>
    <dbReference type="NCBI Taxonomy" id="6347"/>
    <lineage>
        <taxon>Eukaryota</taxon>
        <taxon>Metazoa</taxon>
        <taxon>Spiralia</taxon>
        <taxon>Lophotrochozoa</taxon>
        <taxon>Annelida</taxon>
        <taxon>Polychaeta</taxon>
        <taxon>Sedentaria</taxon>
        <taxon>Canalipalpata</taxon>
        <taxon>Sabellida</taxon>
        <taxon>Oweniida</taxon>
        <taxon>Oweniidae</taxon>
        <taxon>Owenia</taxon>
    </lineage>
</organism>
<comment type="caution">
    <text evidence="3">The sequence shown here is derived from an EMBL/GenBank/DDBJ whole genome shotgun (WGS) entry which is preliminary data.</text>
</comment>
<feature type="compositionally biased region" description="Polar residues" evidence="2">
    <location>
        <begin position="29"/>
        <end position="38"/>
    </location>
</feature>
<reference evidence="3" key="1">
    <citation type="submission" date="2022-03" db="EMBL/GenBank/DDBJ databases">
        <authorList>
            <person name="Martin C."/>
        </authorList>
    </citation>
    <scope>NUCLEOTIDE SEQUENCE</scope>
</reference>
<evidence type="ECO:0000313" key="4">
    <source>
        <dbReference type="Proteomes" id="UP000749559"/>
    </source>
</evidence>
<gene>
    <name evidence="3" type="ORF">OFUS_LOCUS6269</name>
</gene>
<dbReference type="AlphaFoldDB" id="A0A8J1TT70"/>
<feature type="compositionally biased region" description="Polar residues" evidence="2">
    <location>
        <begin position="9"/>
        <end position="20"/>
    </location>
</feature>
<evidence type="ECO:0000313" key="3">
    <source>
        <dbReference type="EMBL" id="CAH1779463.1"/>
    </source>
</evidence>
<dbReference type="EMBL" id="CAIIXF020000003">
    <property type="protein sequence ID" value="CAH1779463.1"/>
    <property type="molecule type" value="Genomic_DNA"/>
</dbReference>
<evidence type="ECO:0000256" key="2">
    <source>
        <dbReference type="SAM" id="MobiDB-lite"/>
    </source>
</evidence>
<dbReference type="Proteomes" id="UP000749559">
    <property type="component" value="Unassembled WGS sequence"/>
</dbReference>
<keyword evidence="4" id="KW-1185">Reference proteome</keyword>